<evidence type="ECO:0000256" key="1">
    <source>
        <dbReference type="ARBA" id="ARBA00002190"/>
    </source>
</evidence>
<dbReference type="InterPro" id="IPR001207">
    <property type="entry name" value="Transposase_mutator"/>
</dbReference>
<comment type="similarity">
    <text evidence="2">Belongs to the transposase mutator family.</text>
</comment>
<dbReference type="GO" id="GO:0006313">
    <property type="term" value="P:DNA transposition"/>
    <property type="evidence" value="ECO:0007669"/>
    <property type="project" value="InterPro"/>
</dbReference>
<evidence type="ECO:0000256" key="2">
    <source>
        <dbReference type="ARBA" id="ARBA00010961"/>
    </source>
</evidence>
<dbReference type="Pfam" id="PF00872">
    <property type="entry name" value="Transposase_mut"/>
    <property type="match status" value="1"/>
</dbReference>
<reference evidence="6" key="1">
    <citation type="submission" date="2024-06" db="EMBL/GenBank/DDBJ databases">
        <title>Biodegradation of dimethachlon by Arthrobacter sp. K5: mechanistic insights and ecological implications.</title>
        <authorList>
            <person name="Hu S."/>
            <person name="Lu P."/>
        </authorList>
    </citation>
    <scope>NUCLEOTIDE SEQUENCE</scope>
    <source>
        <strain evidence="6">K5</strain>
    </source>
</reference>
<evidence type="ECO:0000256" key="5">
    <source>
        <dbReference type="ARBA" id="ARBA00023172"/>
    </source>
</evidence>
<proteinExistence type="inferred from homology"/>
<sequence length="88" mass="9892">MEISVSRDRDASFEPRIVAKQQRRLTTVGRPDDPISAKGLTHGKIAAHLPRFMAPNSPITALSQLCPRQLSGWRKASYHRRPRGFDQG</sequence>
<accession>A0AAU8EQ17</accession>
<dbReference type="AlphaFoldDB" id="A0AAU8EQ17"/>
<dbReference type="GO" id="GO:0003677">
    <property type="term" value="F:DNA binding"/>
    <property type="evidence" value="ECO:0007669"/>
    <property type="project" value="UniProtKB-KW"/>
</dbReference>
<name>A0AAU8EQ17_9MICC</name>
<keyword evidence="3" id="KW-0815">Transposition</keyword>
<protein>
    <recommendedName>
        <fullName evidence="7">Transposase</fullName>
    </recommendedName>
</protein>
<evidence type="ECO:0008006" key="7">
    <source>
        <dbReference type="Google" id="ProtNLM"/>
    </source>
</evidence>
<dbReference type="GO" id="GO:0004803">
    <property type="term" value="F:transposase activity"/>
    <property type="evidence" value="ECO:0007669"/>
    <property type="project" value="InterPro"/>
</dbReference>
<organism evidence="6">
    <name type="scientific">Arthrobacter sp. K5</name>
    <dbReference type="NCBI Taxonomy" id="2839623"/>
    <lineage>
        <taxon>Bacteria</taxon>
        <taxon>Bacillati</taxon>
        <taxon>Actinomycetota</taxon>
        <taxon>Actinomycetes</taxon>
        <taxon>Micrococcales</taxon>
        <taxon>Micrococcaceae</taxon>
        <taxon>Arthrobacter</taxon>
    </lineage>
</organism>
<comment type="function">
    <text evidence="1">Required for the transposition of the insertion element.</text>
</comment>
<dbReference type="EMBL" id="CP159279">
    <property type="protein sequence ID" value="XCH11730.1"/>
    <property type="molecule type" value="Genomic_DNA"/>
</dbReference>
<dbReference type="RefSeq" id="WP_353711990.1">
    <property type="nucleotide sequence ID" value="NZ_CP159279.1"/>
</dbReference>
<gene>
    <name evidence="6" type="ORF">ABRP34_01560</name>
</gene>
<keyword evidence="4" id="KW-0238">DNA-binding</keyword>
<evidence type="ECO:0000313" key="6">
    <source>
        <dbReference type="EMBL" id="XCH11730.1"/>
    </source>
</evidence>
<evidence type="ECO:0000256" key="4">
    <source>
        <dbReference type="ARBA" id="ARBA00023125"/>
    </source>
</evidence>
<evidence type="ECO:0000256" key="3">
    <source>
        <dbReference type="ARBA" id="ARBA00022578"/>
    </source>
</evidence>
<keyword evidence="5" id="KW-0233">DNA recombination</keyword>